<dbReference type="Gramene" id="PUZ69814">
    <property type="protein sequence ID" value="PUZ69814"/>
    <property type="gene ID" value="GQ55_2G143400"/>
</dbReference>
<dbReference type="STRING" id="1504633.A0A2T7EPR7"/>
<dbReference type="EMBL" id="CM009750">
    <property type="protein sequence ID" value="PUZ69814.1"/>
    <property type="molecule type" value="Genomic_DNA"/>
</dbReference>
<name>A0A2T7EPR7_9POAL</name>
<gene>
    <name evidence="1" type="ORF">GQ55_2G143400</name>
</gene>
<evidence type="ECO:0000313" key="2">
    <source>
        <dbReference type="Proteomes" id="UP000244336"/>
    </source>
</evidence>
<organism evidence="1 2">
    <name type="scientific">Panicum hallii var. hallii</name>
    <dbReference type="NCBI Taxonomy" id="1504633"/>
    <lineage>
        <taxon>Eukaryota</taxon>
        <taxon>Viridiplantae</taxon>
        <taxon>Streptophyta</taxon>
        <taxon>Embryophyta</taxon>
        <taxon>Tracheophyta</taxon>
        <taxon>Spermatophyta</taxon>
        <taxon>Magnoliopsida</taxon>
        <taxon>Liliopsida</taxon>
        <taxon>Poales</taxon>
        <taxon>Poaceae</taxon>
        <taxon>PACMAD clade</taxon>
        <taxon>Panicoideae</taxon>
        <taxon>Panicodae</taxon>
        <taxon>Paniceae</taxon>
        <taxon>Panicinae</taxon>
        <taxon>Panicum</taxon>
        <taxon>Panicum sect. Panicum</taxon>
    </lineage>
</organism>
<accession>A0A2T7EPR7</accession>
<reference evidence="1 2" key="1">
    <citation type="submission" date="2018-04" db="EMBL/GenBank/DDBJ databases">
        <title>WGS assembly of Panicum hallii var. hallii HAL2.</title>
        <authorList>
            <person name="Lovell J."/>
            <person name="Jenkins J."/>
            <person name="Lowry D."/>
            <person name="Mamidi S."/>
            <person name="Sreedasyam A."/>
            <person name="Weng X."/>
            <person name="Barry K."/>
            <person name="Bonette J."/>
            <person name="Campitelli B."/>
            <person name="Daum C."/>
            <person name="Gordon S."/>
            <person name="Gould B."/>
            <person name="Lipzen A."/>
            <person name="MacQueen A."/>
            <person name="Palacio-Mejia J."/>
            <person name="Plott C."/>
            <person name="Shakirov E."/>
            <person name="Shu S."/>
            <person name="Yoshinaga Y."/>
            <person name="Zane M."/>
            <person name="Rokhsar D."/>
            <person name="Grimwood J."/>
            <person name="Schmutz J."/>
            <person name="Juenger T."/>
        </authorList>
    </citation>
    <scope>NUCLEOTIDE SEQUENCE [LARGE SCALE GENOMIC DNA]</scope>
    <source>
        <strain evidence="2">cv. HAL2</strain>
    </source>
</reference>
<dbReference type="AlphaFoldDB" id="A0A2T7EPR7"/>
<dbReference type="OrthoDB" id="429932at2759"/>
<sequence>MEFIQQLDETDGSSAMPPAVLRILNFKACGGATMFGDILLPSECLCSWAADHTVPIVNVASLHGELARHQMLSGRQAETWYGLAHQEPSLERA</sequence>
<protein>
    <submittedName>
        <fullName evidence="1">Uncharacterized protein</fullName>
    </submittedName>
</protein>
<evidence type="ECO:0000313" key="1">
    <source>
        <dbReference type="EMBL" id="PUZ69814.1"/>
    </source>
</evidence>
<keyword evidence="2" id="KW-1185">Reference proteome</keyword>
<proteinExistence type="predicted"/>
<dbReference type="Proteomes" id="UP000244336">
    <property type="component" value="Chromosome 2"/>
</dbReference>